<accession>A0A3E1Q979</accession>
<keyword evidence="4" id="KW-1185">Reference proteome</keyword>
<evidence type="ECO:0000256" key="1">
    <source>
        <dbReference type="SAM" id="SignalP"/>
    </source>
</evidence>
<evidence type="ECO:0000259" key="2">
    <source>
        <dbReference type="Pfam" id="PF13590"/>
    </source>
</evidence>
<dbReference type="RefSeq" id="WP_117157715.1">
    <property type="nucleotide sequence ID" value="NZ_QVID01000001.1"/>
</dbReference>
<feature type="signal peptide" evidence="1">
    <location>
        <begin position="1"/>
        <end position="20"/>
    </location>
</feature>
<organism evidence="3 4">
    <name type="scientific">Marixanthomonas ophiurae</name>
    <dbReference type="NCBI Taxonomy" id="387659"/>
    <lineage>
        <taxon>Bacteria</taxon>
        <taxon>Pseudomonadati</taxon>
        <taxon>Bacteroidota</taxon>
        <taxon>Flavobacteriia</taxon>
        <taxon>Flavobacteriales</taxon>
        <taxon>Flavobacteriaceae</taxon>
        <taxon>Marixanthomonas</taxon>
    </lineage>
</organism>
<dbReference type="Proteomes" id="UP000261082">
    <property type="component" value="Unassembled WGS sequence"/>
</dbReference>
<feature type="domain" description="DUF4136" evidence="2">
    <location>
        <begin position="23"/>
        <end position="168"/>
    </location>
</feature>
<dbReference type="EMBL" id="QVID01000001">
    <property type="protein sequence ID" value="RFN58691.1"/>
    <property type="molecule type" value="Genomic_DNA"/>
</dbReference>
<reference evidence="3 4" key="1">
    <citation type="journal article" date="2007" name="Int. J. Syst. Evol. Microbiol.">
        <title>Marixanthomonas ophiurae gen. nov., sp. nov., a marine bacterium of the family Flavobacteriaceae isolated from a deep-sea brittle star.</title>
        <authorList>
            <person name="Romanenko L.A."/>
            <person name="Uchino M."/>
            <person name="Frolova G.M."/>
            <person name="Mikhailov V.V."/>
        </authorList>
    </citation>
    <scope>NUCLEOTIDE SEQUENCE [LARGE SCALE GENOMIC DNA]</scope>
    <source>
        <strain evidence="3 4">KMM 3046</strain>
    </source>
</reference>
<feature type="chain" id="PRO_5017785806" evidence="1">
    <location>
        <begin position="21"/>
        <end position="175"/>
    </location>
</feature>
<protein>
    <submittedName>
        <fullName evidence="3">DUF4136 domain-containing protein</fullName>
    </submittedName>
</protein>
<sequence length="175" mass="20744">MKYVLSFYMLLVLVSCSTTMDVQHDKTIDLSSYKTYSFYPTIDSNLPEEETKRVLQVIALQLYKQGYEKSKTPDFYVNFFVEENSSYRPISSEEKNNYTETRKEKADTNRIYLKTIAIDQLLYLDIVDVKKDQLAWNVVIKGFIEEPITDERLFQYYSERIEKALKKFKKSAIDK</sequence>
<dbReference type="Pfam" id="PF13590">
    <property type="entry name" value="DUF4136"/>
    <property type="match status" value="1"/>
</dbReference>
<evidence type="ECO:0000313" key="4">
    <source>
        <dbReference type="Proteomes" id="UP000261082"/>
    </source>
</evidence>
<proteinExistence type="predicted"/>
<dbReference type="Gene3D" id="3.30.160.670">
    <property type="match status" value="1"/>
</dbReference>
<comment type="caution">
    <text evidence="3">The sequence shown here is derived from an EMBL/GenBank/DDBJ whole genome shotgun (WGS) entry which is preliminary data.</text>
</comment>
<dbReference type="OrthoDB" id="1430233at2"/>
<name>A0A3E1Q979_9FLAO</name>
<dbReference type="AlphaFoldDB" id="A0A3E1Q979"/>
<keyword evidence="1" id="KW-0732">Signal</keyword>
<evidence type="ECO:0000313" key="3">
    <source>
        <dbReference type="EMBL" id="RFN58691.1"/>
    </source>
</evidence>
<dbReference type="PROSITE" id="PS51257">
    <property type="entry name" value="PROKAR_LIPOPROTEIN"/>
    <property type="match status" value="1"/>
</dbReference>
<dbReference type="InterPro" id="IPR025411">
    <property type="entry name" value="DUF4136"/>
</dbReference>
<gene>
    <name evidence="3" type="ORF">DZ858_01010</name>
</gene>